<evidence type="ECO:0000256" key="7">
    <source>
        <dbReference type="ARBA" id="ARBA00047615"/>
    </source>
</evidence>
<keyword evidence="2 9" id="KW-0963">Cytoplasm</keyword>
<dbReference type="AlphaFoldDB" id="A0A024P2X2"/>
<dbReference type="InterPro" id="IPR003136">
    <property type="entry name" value="Cytidylate_kin"/>
</dbReference>
<keyword evidence="5 9" id="KW-0418">Kinase</keyword>
<evidence type="ECO:0000256" key="9">
    <source>
        <dbReference type="HAMAP-Rule" id="MF_00238"/>
    </source>
</evidence>
<evidence type="ECO:0000256" key="5">
    <source>
        <dbReference type="ARBA" id="ARBA00022777"/>
    </source>
</evidence>
<dbReference type="Proteomes" id="UP000028868">
    <property type="component" value="Unassembled WGS sequence"/>
</dbReference>
<comment type="catalytic activity">
    <reaction evidence="8 9">
        <text>CMP + ATP = CDP + ADP</text>
        <dbReference type="Rhea" id="RHEA:11600"/>
        <dbReference type="ChEBI" id="CHEBI:30616"/>
        <dbReference type="ChEBI" id="CHEBI:58069"/>
        <dbReference type="ChEBI" id="CHEBI:60377"/>
        <dbReference type="ChEBI" id="CHEBI:456216"/>
        <dbReference type="EC" id="2.7.4.25"/>
    </reaction>
</comment>
<reference evidence="12" key="1">
    <citation type="submission" date="2014-03" db="EMBL/GenBank/DDBJ databases">
        <authorList>
            <person name="Urmite Genomes U."/>
        </authorList>
    </citation>
    <scope>NUCLEOTIDE SEQUENCE [LARGE SCALE GENOMIC DNA]</scope>
    <source>
        <strain evidence="12">HD-03</strain>
    </source>
</reference>
<dbReference type="NCBIfam" id="TIGR00017">
    <property type="entry name" value="cmk"/>
    <property type="match status" value="1"/>
</dbReference>
<dbReference type="HAMAP" id="MF_00238">
    <property type="entry name" value="Cytidyl_kinase_type1"/>
    <property type="match status" value="1"/>
</dbReference>
<proteinExistence type="inferred from homology"/>
<comment type="caution">
    <text evidence="11">The sequence shown here is derived from an EMBL/GenBank/DDBJ whole genome shotgun (WGS) entry which is preliminary data.</text>
</comment>
<protein>
    <recommendedName>
        <fullName evidence="9">Cytidylate kinase</fullName>
        <shortName evidence="9">CK</shortName>
        <ecNumber evidence="9">2.7.4.25</ecNumber>
    </recommendedName>
    <alternativeName>
        <fullName evidence="9">Cytidine monophosphate kinase</fullName>
        <shortName evidence="9">CMP kinase</shortName>
    </alternativeName>
</protein>
<dbReference type="CDD" id="cd02020">
    <property type="entry name" value="CMPK"/>
    <property type="match status" value="1"/>
</dbReference>
<keyword evidence="12" id="KW-1185">Reference proteome</keyword>
<evidence type="ECO:0000313" key="12">
    <source>
        <dbReference type="Proteomes" id="UP000028868"/>
    </source>
</evidence>
<dbReference type="GO" id="GO:0015949">
    <property type="term" value="P:nucleobase-containing small molecule interconversion"/>
    <property type="evidence" value="ECO:0007669"/>
    <property type="project" value="TreeGrafter"/>
</dbReference>
<comment type="similarity">
    <text evidence="1 9">Belongs to the cytidylate kinase family. Type 1 subfamily.</text>
</comment>
<evidence type="ECO:0000313" key="11">
    <source>
        <dbReference type="EMBL" id="CDQ21942.1"/>
    </source>
</evidence>
<dbReference type="EMBL" id="CCDI010000001">
    <property type="protein sequence ID" value="CDQ21942.1"/>
    <property type="molecule type" value="Genomic_DNA"/>
</dbReference>
<keyword evidence="4 9" id="KW-0547">Nucleotide-binding</keyword>
<gene>
    <name evidence="9 11" type="primary">cmk</name>
    <name evidence="11" type="ORF">BN983_00138</name>
</gene>
<dbReference type="PANTHER" id="PTHR21299">
    <property type="entry name" value="CYTIDYLATE KINASE/PANTOATE-BETA-ALANINE LIGASE"/>
    <property type="match status" value="1"/>
</dbReference>
<evidence type="ECO:0000256" key="2">
    <source>
        <dbReference type="ARBA" id="ARBA00022490"/>
    </source>
</evidence>
<dbReference type="RefSeq" id="WP_035504873.1">
    <property type="nucleotide sequence ID" value="NZ_CCDH010000002.1"/>
</dbReference>
<accession>A0A024P2X2</accession>
<dbReference type="GO" id="GO:0036431">
    <property type="term" value="F:dCMP kinase activity"/>
    <property type="evidence" value="ECO:0007669"/>
    <property type="project" value="InterPro"/>
</dbReference>
<dbReference type="GO" id="GO:0006220">
    <property type="term" value="P:pyrimidine nucleotide metabolic process"/>
    <property type="evidence" value="ECO:0007669"/>
    <property type="project" value="UniProtKB-UniRule"/>
</dbReference>
<dbReference type="GO" id="GO:0036430">
    <property type="term" value="F:CMP kinase activity"/>
    <property type="evidence" value="ECO:0007669"/>
    <property type="project" value="RHEA"/>
</dbReference>
<evidence type="ECO:0000256" key="6">
    <source>
        <dbReference type="ARBA" id="ARBA00022840"/>
    </source>
</evidence>
<sequence length="228" mass="25515">MNTMTIAIDGPAAAGKSTVAKKVAEKLSFIYVDTGAMYRALTWKALKEGISLEDEQRLVTLLGSSDLNLVQSEQGQRVILDHQDVSEEIRTAEVTNQVSIVAKHKEVREEMVQRQQQLVKDKGIVMDGRDIGTHVLPNAEVKIFMIASVEERAQRRHKENMEKGFPSDLHQLMEEIRKRDEIDSNRATAPLVKAEDAIEVDTTSMGINEVVDRILEIVHEKSVKGDQG</sequence>
<evidence type="ECO:0000256" key="1">
    <source>
        <dbReference type="ARBA" id="ARBA00009427"/>
    </source>
</evidence>
<dbReference type="Gene3D" id="3.40.50.300">
    <property type="entry name" value="P-loop containing nucleotide triphosphate hydrolases"/>
    <property type="match status" value="1"/>
</dbReference>
<dbReference type="PANTHER" id="PTHR21299:SF2">
    <property type="entry name" value="CYTIDYLATE KINASE"/>
    <property type="match status" value="1"/>
</dbReference>
<evidence type="ECO:0000256" key="8">
    <source>
        <dbReference type="ARBA" id="ARBA00048478"/>
    </source>
</evidence>
<reference evidence="11 12" key="2">
    <citation type="submission" date="2014-05" db="EMBL/GenBank/DDBJ databases">
        <title>Draft genome sequence of Halobacillus karajensis HK-03.</title>
        <authorList>
            <person name="Khelaifia S."/>
            <person name="Croce O."/>
            <person name="Lagier J.C."/>
            <person name="Raoult D."/>
        </authorList>
    </citation>
    <scope>NUCLEOTIDE SEQUENCE [LARGE SCALE GENOMIC DNA]</scope>
    <source>
        <strain evidence="11 12">HD-03</strain>
    </source>
</reference>
<feature type="domain" description="Cytidylate kinase" evidence="10">
    <location>
        <begin position="6"/>
        <end position="219"/>
    </location>
</feature>
<comment type="subcellular location">
    <subcellularLocation>
        <location evidence="9">Cytoplasm</location>
    </subcellularLocation>
</comment>
<keyword evidence="6 9" id="KW-0067">ATP-binding</keyword>
<dbReference type="InterPro" id="IPR011994">
    <property type="entry name" value="Cytidylate_kinase_dom"/>
</dbReference>
<evidence type="ECO:0000256" key="3">
    <source>
        <dbReference type="ARBA" id="ARBA00022679"/>
    </source>
</evidence>
<dbReference type="FunFam" id="3.40.50.300:FF:000484">
    <property type="entry name" value="Cytidylate kinase"/>
    <property type="match status" value="1"/>
</dbReference>
<organism evidence="11 12">
    <name type="scientific">Halobacillus karajensis</name>
    <dbReference type="NCBI Taxonomy" id="195088"/>
    <lineage>
        <taxon>Bacteria</taxon>
        <taxon>Bacillati</taxon>
        <taxon>Bacillota</taxon>
        <taxon>Bacilli</taxon>
        <taxon>Bacillales</taxon>
        <taxon>Bacillaceae</taxon>
        <taxon>Halobacillus</taxon>
    </lineage>
</organism>
<dbReference type="Pfam" id="PF02224">
    <property type="entry name" value="Cytidylate_kin"/>
    <property type="match status" value="1"/>
</dbReference>
<comment type="catalytic activity">
    <reaction evidence="7 9">
        <text>dCMP + ATP = dCDP + ADP</text>
        <dbReference type="Rhea" id="RHEA:25094"/>
        <dbReference type="ChEBI" id="CHEBI:30616"/>
        <dbReference type="ChEBI" id="CHEBI:57566"/>
        <dbReference type="ChEBI" id="CHEBI:58593"/>
        <dbReference type="ChEBI" id="CHEBI:456216"/>
        <dbReference type="EC" id="2.7.4.25"/>
    </reaction>
</comment>
<evidence type="ECO:0000256" key="4">
    <source>
        <dbReference type="ARBA" id="ARBA00022741"/>
    </source>
</evidence>
<dbReference type="InterPro" id="IPR027417">
    <property type="entry name" value="P-loop_NTPase"/>
</dbReference>
<dbReference type="GO" id="GO:0005524">
    <property type="term" value="F:ATP binding"/>
    <property type="evidence" value="ECO:0007669"/>
    <property type="project" value="UniProtKB-UniRule"/>
</dbReference>
<evidence type="ECO:0000259" key="10">
    <source>
        <dbReference type="Pfam" id="PF02224"/>
    </source>
</evidence>
<dbReference type="EC" id="2.7.4.25" evidence="9"/>
<keyword evidence="3 9" id="KW-0808">Transferase</keyword>
<dbReference type="GO" id="GO:0005829">
    <property type="term" value="C:cytosol"/>
    <property type="evidence" value="ECO:0007669"/>
    <property type="project" value="TreeGrafter"/>
</dbReference>
<name>A0A024P2X2_9BACI</name>
<dbReference type="SUPFAM" id="SSF52540">
    <property type="entry name" value="P-loop containing nucleoside triphosphate hydrolases"/>
    <property type="match status" value="1"/>
</dbReference>
<feature type="binding site" evidence="9">
    <location>
        <begin position="10"/>
        <end position="18"/>
    </location>
    <ligand>
        <name>ATP</name>
        <dbReference type="ChEBI" id="CHEBI:30616"/>
    </ligand>
</feature>